<dbReference type="Proteomes" id="UP000245647">
    <property type="component" value="Unassembled WGS sequence"/>
</dbReference>
<protein>
    <recommendedName>
        <fullName evidence="1">Transposase IS4-like domain-containing protein</fullName>
    </recommendedName>
</protein>
<feature type="domain" description="Transposase IS4-like" evidence="1">
    <location>
        <begin position="6"/>
        <end position="127"/>
    </location>
</feature>
<dbReference type="InterPro" id="IPR002559">
    <property type="entry name" value="Transposase_11"/>
</dbReference>
<sequence>MIFEAKGVDGNKKINGRKRQIMVDTQGLGCIYSCGQSLRQRHGMSPVIKSKRAYAQAEKILVDAGYRGLFTELASEYLQVTTEISSRPPTQKGFVPVAKRWVNERTFAWFNFFRRLSKDYQHSQDVLNPWSFWPIALSLPT</sequence>
<keyword evidence="3" id="KW-1185">Reference proteome</keyword>
<dbReference type="AlphaFoldDB" id="A0A2U2PCA1"/>
<dbReference type="Pfam" id="PF01609">
    <property type="entry name" value="DDE_Tnp_1"/>
    <property type="match status" value="1"/>
</dbReference>
<reference evidence="2 3" key="1">
    <citation type="submission" date="2018-04" db="EMBL/GenBank/DDBJ databases">
        <title>Pedobacter chongqingensis sp. nov., isolated from a rottenly hemp rope.</title>
        <authorList>
            <person name="Cai Y."/>
        </authorList>
    </citation>
    <scope>NUCLEOTIDE SEQUENCE [LARGE SCALE GENOMIC DNA]</scope>
    <source>
        <strain evidence="2 3">FJ4-8</strain>
    </source>
</reference>
<dbReference type="PANTHER" id="PTHR30007">
    <property type="entry name" value="PHP DOMAIN PROTEIN"/>
    <property type="match status" value="1"/>
</dbReference>
<evidence type="ECO:0000259" key="1">
    <source>
        <dbReference type="Pfam" id="PF01609"/>
    </source>
</evidence>
<dbReference type="PANTHER" id="PTHR30007:SF0">
    <property type="entry name" value="TRANSPOSASE"/>
    <property type="match status" value="1"/>
</dbReference>
<dbReference type="GO" id="GO:0004803">
    <property type="term" value="F:transposase activity"/>
    <property type="evidence" value="ECO:0007669"/>
    <property type="project" value="InterPro"/>
</dbReference>
<comment type="caution">
    <text evidence="2">The sequence shown here is derived from an EMBL/GenBank/DDBJ whole genome shotgun (WGS) entry which is preliminary data.</text>
</comment>
<evidence type="ECO:0000313" key="2">
    <source>
        <dbReference type="EMBL" id="PWG78985.1"/>
    </source>
</evidence>
<dbReference type="EMBL" id="QEAS01000018">
    <property type="protein sequence ID" value="PWG78985.1"/>
    <property type="molecule type" value="Genomic_DNA"/>
</dbReference>
<proteinExistence type="predicted"/>
<evidence type="ECO:0000313" key="3">
    <source>
        <dbReference type="Proteomes" id="UP000245647"/>
    </source>
</evidence>
<name>A0A2U2PCA1_9SPHI</name>
<dbReference type="GO" id="GO:0006313">
    <property type="term" value="P:DNA transposition"/>
    <property type="evidence" value="ECO:0007669"/>
    <property type="project" value="InterPro"/>
</dbReference>
<dbReference type="GO" id="GO:0003677">
    <property type="term" value="F:DNA binding"/>
    <property type="evidence" value="ECO:0007669"/>
    <property type="project" value="InterPro"/>
</dbReference>
<dbReference type="OrthoDB" id="1270539at2"/>
<accession>A0A2U2PCA1</accession>
<organism evidence="2 3">
    <name type="scientific">Pararcticibacter amylolyticus</name>
    <dbReference type="NCBI Taxonomy" id="2173175"/>
    <lineage>
        <taxon>Bacteria</taxon>
        <taxon>Pseudomonadati</taxon>
        <taxon>Bacteroidota</taxon>
        <taxon>Sphingobacteriia</taxon>
        <taxon>Sphingobacteriales</taxon>
        <taxon>Sphingobacteriaceae</taxon>
        <taxon>Pararcticibacter</taxon>
    </lineage>
</organism>
<gene>
    <name evidence="2" type="ORF">DDR33_19235</name>
</gene>